<dbReference type="InterPro" id="IPR054463">
    <property type="entry name" value="PexRD54_WY"/>
</dbReference>
<comment type="subcellular location">
    <subcellularLocation>
        <location evidence="1">Host cell</location>
    </subcellularLocation>
    <subcellularLocation>
        <location evidence="2">Secreted</location>
    </subcellularLocation>
</comment>
<gene>
    <name evidence="10" type="primary">Avh</name>
</gene>
<dbReference type="GO" id="GO:0043657">
    <property type="term" value="C:host cell"/>
    <property type="evidence" value="ECO:0007669"/>
    <property type="project" value="UniProtKB-SubCell"/>
</dbReference>
<dbReference type="EMBL" id="JN254446">
    <property type="protein sequence ID" value="AEK81259.1"/>
    <property type="molecule type" value="Genomic_DNA"/>
</dbReference>
<dbReference type="EMBL" id="JN254445">
    <property type="protein sequence ID" value="AEK81258.1"/>
    <property type="molecule type" value="Genomic_DNA"/>
</dbReference>
<evidence type="ECO:0000313" key="10">
    <source>
        <dbReference type="EMBL" id="AEK81258.1"/>
    </source>
</evidence>
<name>E0W5D8_PHYSO</name>
<sequence length="260" mass="29904">MHRQCAILFIFSVFLATFGVTLALDQANGGARRLRSLTAHTRAKGGGFEERAGIPVLPKIAEQAAKILPSSFNLANKVWLKSLTDPRDVFKTLRLGEASLTRLDDNPKFLQWLKYVTMYRAKREGPWFTDISALNLLRTTTPDAELVVLLQSIKLVSNMKKSAETMQRYVLETSAPAIHRWMHEVWLRGGETPQSVFNILPKDSPVFLQWLRFTERYKVKLRETSYSDRQTLKILLETRQHAPEIKLASFFSSHLRRFRT</sequence>
<reference evidence="10" key="1">
    <citation type="journal article" date="2011" name="Plant Cell">
        <title>Transcriptional programming and functional interactions within the Phytophthora sojae RXLR effector repertoire.</title>
        <authorList>
            <person name="Wang Q."/>
            <person name="Han C."/>
            <person name="Ferreira A.O."/>
            <person name="Yu X."/>
            <person name="Ye W."/>
            <person name="Tripathy S."/>
            <person name="Kale S.D."/>
            <person name="Gu B."/>
            <person name="Sheng Y."/>
            <person name="Sui Y."/>
            <person name="Wang X."/>
            <person name="Zhang Z."/>
            <person name="Cheng B."/>
            <person name="Dong S."/>
            <person name="Shan W."/>
            <person name="Zheng X."/>
            <person name="Dou D."/>
            <person name="Tyler B.M."/>
            <person name="Wang Y."/>
        </authorList>
    </citation>
    <scope>NUCLEOTIDE SEQUENCE</scope>
    <source>
        <strain evidence="10">P7064</strain>
        <strain evidence="11">P7074</strain>
        <strain evidence="12">P7076</strain>
    </source>
</reference>
<feature type="domain" description="RXLR phytopathogen effector protein WY-domain" evidence="8">
    <location>
        <begin position="118"/>
        <end position="168"/>
    </location>
</feature>
<evidence type="ECO:0000256" key="1">
    <source>
        <dbReference type="ARBA" id="ARBA00004340"/>
    </source>
</evidence>
<dbReference type="Pfam" id="PF22748">
    <property type="entry name" value="PexRD54_WY"/>
    <property type="match status" value="1"/>
</dbReference>
<dbReference type="VEuPathDB" id="FungiDB:PHYSODRAFT_286257"/>
<evidence type="ECO:0000259" key="9">
    <source>
        <dbReference type="Pfam" id="PF22748"/>
    </source>
</evidence>
<comment type="similarity">
    <text evidence="3">Belongs to the RxLR effector family.</text>
</comment>
<evidence type="ECO:0000259" key="8">
    <source>
        <dbReference type="Pfam" id="PF18634"/>
    </source>
</evidence>
<feature type="signal peptide" evidence="7">
    <location>
        <begin position="1"/>
        <end position="23"/>
    </location>
</feature>
<keyword evidence="5 7" id="KW-0732">Signal</keyword>
<protein>
    <submittedName>
        <fullName evidence="10">Avh365</fullName>
    </submittedName>
</protein>
<dbReference type="RefSeq" id="XP_009528905.1">
    <property type="nucleotide sequence ID" value="XM_009530610.1"/>
</dbReference>
<dbReference type="EMBL" id="JN254447">
    <property type="protein sequence ID" value="AEK81260.1"/>
    <property type="molecule type" value="Genomic_DNA"/>
</dbReference>
<feature type="domain" description="RxLR effector PexRD54 WY" evidence="9">
    <location>
        <begin position="75"/>
        <end position="116"/>
    </location>
</feature>
<proteinExistence type="inferred from homology"/>
<dbReference type="AlphaFoldDB" id="E0W5D8"/>
<dbReference type="OrthoDB" id="126955at2759"/>
<organism evidence="10">
    <name type="scientific">Phytophthora sojae</name>
    <name type="common">Soybean stem and root rot agent</name>
    <name type="synonym">Phytophthora megasperma f. sp. glycines</name>
    <dbReference type="NCBI Taxonomy" id="67593"/>
    <lineage>
        <taxon>Eukaryota</taxon>
        <taxon>Sar</taxon>
        <taxon>Stramenopiles</taxon>
        <taxon>Oomycota</taxon>
        <taxon>Peronosporomycetes</taxon>
        <taxon>Peronosporales</taxon>
        <taxon>Peronosporaceae</taxon>
        <taxon>Phytophthora</taxon>
    </lineage>
</organism>
<dbReference type="Pfam" id="PF18634">
    <property type="entry name" value="RXLR_WY"/>
    <property type="match status" value="1"/>
</dbReference>
<keyword evidence="4" id="KW-0964">Secreted</keyword>
<keyword evidence="6" id="KW-0843">Virulence</keyword>
<evidence type="ECO:0000256" key="7">
    <source>
        <dbReference type="SAM" id="SignalP"/>
    </source>
</evidence>
<dbReference type="KEGG" id="psoj:PHYSODRAFT_286257"/>
<evidence type="ECO:0000313" key="11">
    <source>
        <dbReference type="EMBL" id="AEK81259.1"/>
    </source>
</evidence>
<dbReference type="SMR" id="E0W5D8"/>
<evidence type="ECO:0000313" key="12">
    <source>
        <dbReference type="EMBL" id="AEK81260.1"/>
    </source>
</evidence>
<evidence type="ECO:0000256" key="3">
    <source>
        <dbReference type="ARBA" id="ARBA00010400"/>
    </source>
</evidence>
<feature type="chain" id="PRO_5007652764" evidence="7">
    <location>
        <begin position="24"/>
        <end position="260"/>
    </location>
</feature>
<accession>E0W5D8</accession>
<dbReference type="GO" id="GO:0005576">
    <property type="term" value="C:extracellular region"/>
    <property type="evidence" value="ECO:0007669"/>
    <property type="project" value="UniProtKB-SubCell"/>
</dbReference>
<evidence type="ECO:0000256" key="5">
    <source>
        <dbReference type="ARBA" id="ARBA00022729"/>
    </source>
</evidence>
<evidence type="ECO:0000256" key="6">
    <source>
        <dbReference type="ARBA" id="ARBA00023026"/>
    </source>
</evidence>
<evidence type="ECO:0000256" key="4">
    <source>
        <dbReference type="ARBA" id="ARBA00022525"/>
    </source>
</evidence>
<dbReference type="InterPro" id="IPR040786">
    <property type="entry name" value="RXLR_WY"/>
</dbReference>
<evidence type="ECO:0000256" key="2">
    <source>
        <dbReference type="ARBA" id="ARBA00004613"/>
    </source>
</evidence>